<evidence type="ECO:0000313" key="1">
    <source>
        <dbReference type="EMBL" id="PKU42531.1"/>
    </source>
</evidence>
<gene>
    <name evidence="1" type="ORF">llap_7154</name>
</gene>
<name>A0A2I0U932_LIMLA</name>
<dbReference type="EMBL" id="KZ505984">
    <property type="protein sequence ID" value="PKU42531.1"/>
    <property type="molecule type" value="Genomic_DNA"/>
</dbReference>
<keyword evidence="2" id="KW-1185">Reference proteome</keyword>
<reference evidence="2" key="2">
    <citation type="submission" date="2017-12" db="EMBL/GenBank/DDBJ databases">
        <title>Genome sequence of the Bar-tailed Godwit (Limosa lapponica baueri).</title>
        <authorList>
            <person name="Lima N.C.B."/>
            <person name="Parody-Merino A.M."/>
            <person name="Battley P.F."/>
            <person name="Fidler A.E."/>
            <person name="Prosdocimi F."/>
        </authorList>
    </citation>
    <scope>NUCLEOTIDE SEQUENCE [LARGE SCALE GENOMIC DNA]</scope>
</reference>
<proteinExistence type="predicted"/>
<accession>A0A2I0U932</accession>
<reference evidence="2" key="1">
    <citation type="submission" date="2017-11" db="EMBL/GenBank/DDBJ databases">
        <authorList>
            <person name="Lima N.C."/>
            <person name="Parody-Merino A.M."/>
            <person name="Battley P.F."/>
            <person name="Fidler A.E."/>
            <person name="Prosdocimi F."/>
        </authorList>
    </citation>
    <scope>NUCLEOTIDE SEQUENCE [LARGE SCALE GENOMIC DNA]</scope>
</reference>
<dbReference type="AlphaFoldDB" id="A0A2I0U932"/>
<dbReference type="Proteomes" id="UP000233556">
    <property type="component" value="Unassembled WGS sequence"/>
</dbReference>
<organism evidence="1 2">
    <name type="scientific">Limosa lapponica baueri</name>
    <dbReference type="NCBI Taxonomy" id="1758121"/>
    <lineage>
        <taxon>Eukaryota</taxon>
        <taxon>Metazoa</taxon>
        <taxon>Chordata</taxon>
        <taxon>Craniata</taxon>
        <taxon>Vertebrata</taxon>
        <taxon>Euteleostomi</taxon>
        <taxon>Archelosauria</taxon>
        <taxon>Archosauria</taxon>
        <taxon>Dinosauria</taxon>
        <taxon>Saurischia</taxon>
        <taxon>Theropoda</taxon>
        <taxon>Coelurosauria</taxon>
        <taxon>Aves</taxon>
        <taxon>Neognathae</taxon>
        <taxon>Neoaves</taxon>
        <taxon>Charadriiformes</taxon>
        <taxon>Scolopacidae</taxon>
        <taxon>Limosa</taxon>
    </lineage>
</organism>
<protein>
    <submittedName>
        <fullName evidence="1">Uncharacterized protein</fullName>
    </submittedName>
</protein>
<sequence length="148" mass="15934">MDHTMNGPFCEDMGKLSQLSSILLKASTHRSVSGGGLDCNAGCHNDAPGSCSVEDKKTVDLHAQGVASLLITHSTSQAGLIAMGPAWIFPSPLDRPWSYLEKPAPWSPVLSVSEKPPGCSDMLGVQCRRYVWSVMVNATFRHFGHVKP</sequence>
<evidence type="ECO:0000313" key="2">
    <source>
        <dbReference type="Proteomes" id="UP000233556"/>
    </source>
</evidence>